<evidence type="ECO:0000313" key="12">
    <source>
        <dbReference type="EMBL" id="KLO10869.1"/>
    </source>
</evidence>
<dbReference type="SUPFAM" id="SSF52540">
    <property type="entry name" value="P-loop containing nucleoside triphosphate hydrolases"/>
    <property type="match status" value="1"/>
</dbReference>
<feature type="compositionally biased region" description="Acidic residues" evidence="10">
    <location>
        <begin position="328"/>
        <end position="342"/>
    </location>
</feature>
<evidence type="ECO:0000256" key="10">
    <source>
        <dbReference type="SAM" id="MobiDB-lite"/>
    </source>
</evidence>
<dbReference type="GO" id="GO:0016787">
    <property type="term" value="F:hydrolase activity"/>
    <property type="evidence" value="ECO:0007669"/>
    <property type="project" value="UniProtKB-KW"/>
</dbReference>
<keyword evidence="6 9" id="KW-0347">Helicase</keyword>
<dbReference type="InParanoid" id="A0A0H2RG93"/>
<dbReference type="GO" id="GO:0006364">
    <property type="term" value="P:rRNA processing"/>
    <property type="evidence" value="ECO:0007669"/>
    <property type="project" value="UniProtKB-KW"/>
</dbReference>
<evidence type="ECO:0000256" key="8">
    <source>
        <dbReference type="ARBA" id="ARBA00022884"/>
    </source>
</evidence>
<evidence type="ECO:0000256" key="9">
    <source>
        <dbReference type="RuleBase" id="RU365068"/>
    </source>
</evidence>
<keyword evidence="7 9" id="KW-0067">ATP-binding</keyword>
<dbReference type="STRING" id="27342.A0A0H2RG93"/>
<dbReference type="GO" id="GO:0003723">
    <property type="term" value="F:RNA binding"/>
    <property type="evidence" value="ECO:0007669"/>
    <property type="project" value="UniProtKB-UniRule"/>
</dbReference>
<evidence type="ECO:0000256" key="5">
    <source>
        <dbReference type="ARBA" id="ARBA00022801"/>
    </source>
</evidence>
<keyword evidence="5 9" id="KW-0378">Hydrolase</keyword>
<dbReference type="InterPro" id="IPR027417">
    <property type="entry name" value="P-loop_NTPase"/>
</dbReference>
<evidence type="ECO:0000256" key="4">
    <source>
        <dbReference type="ARBA" id="ARBA00022741"/>
    </source>
</evidence>
<feature type="region of interest" description="Disordered" evidence="10">
    <location>
        <begin position="322"/>
        <end position="367"/>
    </location>
</feature>
<organism evidence="12 13">
    <name type="scientific">Schizopora paradoxa</name>
    <dbReference type="NCBI Taxonomy" id="27342"/>
    <lineage>
        <taxon>Eukaryota</taxon>
        <taxon>Fungi</taxon>
        <taxon>Dikarya</taxon>
        <taxon>Basidiomycota</taxon>
        <taxon>Agaricomycotina</taxon>
        <taxon>Agaricomycetes</taxon>
        <taxon>Hymenochaetales</taxon>
        <taxon>Schizoporaceae</taxon>
        <taxon>Schizopora</taxon>
    </lineage>
</organism>
<evidence type="ECO:0000259" key="11">
    <source>
        <dbReference type="SMART" id="SM01178"/>
    </source>
</evidence>
<dbReference type="OrthoDB" id="10259640at2759"/>
<evidence type="ECO:0000256" key="3">
    <source>
        <dbReference type="ARBA" id="ARBA00022552"/>
    </source>
</evidence>
<dbReference type="GO" id="GO:0003724">
    <property type="term" value="F:RNA helicase activity"/>
    <property type="evidence" value="ECO:0007669"/>
    <property type="project" value="UniProtKB-EC"/>
</dbReference>
<keyword evidence="13" id="KW-1185">Reference proteome</keyword>
<evidence type="ECO:0000256" key="1">
    <source>
        <dbReference type="ARBA" id="ARBA00004604"/>
    </source>
</evidence>
<comment type="subcellular location">
    <subcellularLocation>
        <location evidence="1">Nucleus</location>
        <location evidence="1">Nucleolus</location>
    </subcellularLocation>
</comment>
<feature type="domain" description="ATP-dependent rRNA helicase SPB4-like C-terminal extension" evidence="11">
    <location>
        <begin position="260"/>
        <end position="322"/>
    </location>
</feature>
<keyword evidence="4 9" id="KW-0547">Nucleotide-binding</keyword>
<dbReference type="Pfam" id="PF00271">
    <property type="entry name" value="Helicase_C"/>
    <property type="match status" value="1"/>
</dbReference>
<dbReference type="EC" id="3.6.4.13" evidence="9"/>
<dbReference type="GO" id="GO:0005524">
    <property type="term" value="F:ATP binding"/>
    <property type="evidence" value="ECO:0007669"/>
    <property type="project" value="UniProtKB-UniRule"/>
</dbReference>
<dbReference type="InterPro" id="IPR025313">
    <property type="entry name" value="SPB4-like_CTE"/>
</dbReference>
<keyword evidence="2" id="KW-0690">Ribosome biogenesis</keyword>
<accession>A0A0H2RG93</accession>
<name>A0A0H2RG93_9AGAM</name>
<proteinExistence type="inferred from homology"/>
<comment type="similarity">
    <text evidence="9">Belongs to the DEAD box helicase family.</text>
</comment>
<evidence type="ECO:0000256" key="7">
    <source>
        <dbReference type="ARBA" id="ARBA00022840"/>
    </source>
</evidence>
<dbReference type="PANTHER" id="PTHR24031">
    <property type="entry name" value="RNA HELICASE"/>
    <property type="match status" value="1"/>
</dbReference>
<comment type="domain">
    <text evidence="9">The Q motif is unique to and characteristic of the DEAD box family of RNA helicases and controls ATP binding and hydrolysis.</text>
</comment>
<keyword evidence="8 9" id="KW-0694">RNA-binding</keyword>
<gene>
    <name evidence="12" type="ORF">SCHPADRAFT_976772</name>
</gene>
<keyword evidence="3" id="KW-0698">rRNA processing</keyword>
<protein>
    <recommendedName>
        <fullName evidence="9">ATP-dependent RNA helicase</fullName>
        <ecNumber evidence="9">3.6.4.13</ecNumber>
    </recommendedName>
</protein>
<dbReference type="GO" id="GO:0005730">
    <property type="term" value="C:nucleolus"/>
    <property type="evidence" value="ECO:0007669"/>
    <property type="project" value="UniProtKB-SubCell"/>
</dbReference>
<dbReference type="EMBL" id="KQ086015">
    <property type="protein sequence ID" value="KLO10869.1"/>
    <property type="molecule type" value="Genomic_DNA"/>
</dbReference>
<comment type="function">
    <text evidence="9">RNA helicase.</text>
</comment>
<dbReference type="InterPro" id="IPR001650">
    <property type="entry name" value="Helicase_C-like"/>
</dbReference>
<dbReference type="Gene3D" id="3.40.50.300">
    <property type="entry name" value="P-loop containing nucleotide triphosphate hydrolases"/>
    <property type="match status" value="2"/>
</dbReference>
<sequence length="380" mass="42970">MGLKTMTPVQAKFDVLGAARTGSGKAVRVSPTREWALQIFGVEKELMAHHSQTFGIVSLDNAALTFPSRTPKDSGQNILEMGFEEEMKKIITILPNEGRQSMLFSATQTTKVRDLALRPGSLLIDVDKEEERSYVVCSSDCWSLLLFAFLKKNLKKIIVFFSSCNSVKYHGEHLNYIDVPLLDLHGKRTITFFEFCNVQSGVLLCTYVAARGLDIPKLDWIKVGKSRLFLLESELGYLQYLKEAKGPLNEFTFPANKMANVQSQVRASIKLLRSYFRRTTFSTSPQAYLQSYASYSLKKIFDINALDLAKVGKAFGFSSGVKRRRDNDDDDENGWTDGDESDREQGGGRNSASRRQGNKQRRIETLGKNAWATYRHLKRR</sequence>
<dbReference type="SMART" id="SM01178">
    <property type="entry name" value="DUF4217"/>
    <property type="match status" value="1"/>
</dbReference>
<dbReference type="AlphaFoldDB" id="A0A0H2RG93"/>
<evidence type="ECO:0000256" key="2">
    <source>
        <dbReference type="ARBA" id="ARBA00022517"/>
    </source>
</evidence>
<evidence type="ECO:0000313" key="13">
    <source>
        <dbReference type="Proteomes" id="UP000053477"/>
    </source>
</evidence>
<reference evidence="12 13" key="1">
    <citation type="submission" date="2015-04" db="EMBL/GenBank/DDBJ databases">
        <title>Complete genome sequence of Schizopora paradoxa KUC8140, a cosmopolitan wood degrader in East Asia.</title>
        <authorList>
            <consortium name="DOE Joint Genome Institute"/>
            <person name="Min B."/>
            <person name="Park H."/>
            <person name="Jang Y."/>
            <person name="Kim J.-J."/>
            <person name="Kim K.H."/>
            <person name="Pangilinan J."/>
            <person name="Lipzen A."/>
            <person name="Riley R."/>
            <person name="Grigoriev I.V."/>
            <person name="Spatafora J.W."/>
            <person name="Choi I.-G."/>
        </authorList>
    </citation>
    <scope>NUCLEOTIDE SEQUENCE [LARGE SCALE GENOMIC DNA]</scope>
    <source>
        <strain evidence="12 13">KUC8140</strain>
    </source>
</reference>
<comment type="catalytic activity">
    <reaction evidence="9">
        <text>ATP + H2O = ADP + phosphate + H(+)</text>
        <dbReference type="Rhea" id="RHEA:13065"/>
        <dbReference type="ChEBI" id="CHEBI:15377"/>
        <dbReference type="ChEBI" id="CHEBI:15378"/>
        <dbReference type="ChEBI" id="CHEBI:30616"/>
        <dbReference type="ChEBI" id="CHEBI:43474"/>
        <dbReference type="ChEBI" id="CHEBI:456216"/>
        <dbReference type="EC" id="3.6.4.13"/>
    </reaction>
</comment>
<evidence type="ECO:0000256" key="6">
    <source>
        <dbReference type="ARBA" id="ARBA00022806"/>
    </source>
</evidence>
<dbReference type="Pfam" id="PF13959">
    <property type="entry name" value="CTE_SPB4"/>
    <property type="match status" value="1"/>
</dbReference>
<dbReference type="Proteomes" id="UP000053477">
    <property type="component" value="Unassembled WGS sequence"/>
</dbReference>